<evidence type="ECO:0000256" key="2">
    <source>
        <dbReference type="SAM" id="Phobius"/>
    </source>
</evidence>
<reference evidence="3" key="1">
    <citation type="submission" date="2022-04" db="EMBL/GenBank/DDBJ databases">
        <title>Alcanivorax sp. CY1518 draft genome sequence.</title>
        <authorList>
            <person name="Zhao G."/>
            <person name="An M."/>
        </authorList>
    </citation>
    <scope>NUCLEOTIDE SEQUENCE</scope>
    <source>
        <strain evidence="3">CY1518</strain>
    </source>
</reference>
<keyword evidence="2" id="KW-0812">Transmembrane</keyword>
<evidence type="ECO:0000313" key="4">
    <source>
        <dbReference type="Proteomes" id="UP001165524"/>
    </source>
</evidence>
<dbReference type="EMBL" id="JALKII010000013">
    <property type="protein sequence ID" value="MCK0538764.1"/>
    <property type="molecule type" value="Genomic_DNA"/>
</dbReference>
<name>A0ABT0EAB1_9GAMM</name>
<keyword evidence="2" id="KW-1133">Transmembrane helix</keyword>
<evidence type="ECO:0000256" key="1">
    <source>
        <dbReference type="SAM" id="MobiDB-lite"/>
    </source>
</evidence>
<feature type="region of interest" description="Disordered" evidence="1">
    <location>
        <begin position="1"/>
        <end position="98"/>
    </location>
</feature>
<feature type="compositionally biased region" description="Basic residues" evidence="1">
    <location>
        <begin position="83"/>
        <end position="98"/>
    </location>
</feature>
<dbReference type="Pfam" id="PF04375">
    <property type="entry name" value="HemX"/>
    <property type="match status" value="1"/>
</dbReference>
<protein>
    <submittedName>
        <fullName evidence="3">Uroporphyrinogen-III C-methyltransferase</fullName>
    </submittedName>
</protein>
<sequence length="413" mass="44046">MSDKTPENPVTPPTPPAPDTTNGPAQPQGAASATEHRVGEPPLLDEQIAGTARGQAQSGTAGQATGKKAAQSGAADEAVQKSKAGKRAAPPRKPPVRGRRSWLGPLLLLLLLALAAFFAWQWWENLQQQQHGWRSAVATLERDQARLRADMAASRDASASRLAEIEAALQSAATAAPEPTEPTSGGGDSALLDEAITLAVLAQQQLLLTGDVNAAQRLLAVADEVITQASDPALVAVREALAVDMQRLAAADHLDLTALILRLNGLQAQVPALVMPRHEQVRAGAQQVEPQGDGFWARLWARLPVRVRDHGSNVPLPLDADSQQLLRLHLESALQEARLALLQSRGVIFEAALARADGVVQQWFAPGDPAVVAFREALAELQAVPVARAVPEIDQGLSLMRQLRQSRQSWEAR</sequence>
<accession>A0ABT0EAB1</accession>
<feature type="compositionally biased region" description="Pro residues" evidence="1">
    <location>
        <begin position="9"/>
        <end position="18"/>
    </location>
</feature>
<dbReference type="PANTHER" id="PTHR38043">
    <property type="entry name" value="PROTEIN HEMX"/>
    <property type="match status" value="1"/>
</dbReference>
<proteinExistence type="predicted"/>
<dbReference type="InterPro" id="IPR007470">
    <property type="entry name" value="HemX"/>
</dbReference>
<dbReference type="Proteomes" id="UP001165524">
    <property type="component" value="Unassembled WGS sequence"/>
</dbReference>
<feature type="compositionally biased region" description="Low complexity" evidence="1">
    <location>
        <begin position="58"/>
        <end position="75"/>
    </location>
</feature>
<keyword evidence="4" id="KW-1185">Reference proteome</keyword>
<keyword evidence="2" id="KW-0472">Membrane</keyword>
<organism evidence="3 4">
    <name type="scientific">Alcanivorax quisquiliarum</name>
    <dbReference type="NCBI Taxonomy" id="2933565"/>
    <lineage>
        <taxon>Bacteria</taxon>
        <taxon>Pseudomonadati</taxon>
        <taxon>Pseudomonadota</taxon>
        <taxon>Gammaproteobacteria</taxon>
        <taxon>Oceanospirillales</taxon>
        <taxon>Alcanivoracaceae</taxon>
        <taxon>Alcanivorax</taxon>
    </lineage>
</organism>
<dbReference type="RefSeq" id="WP_246953696.1">
    <property type="nucleotide sequence ID" value="NZ_JALKII010000013.1"/>
</dbReference>
<evidence type="ECO:0000313" key="3">
    <source>
        <dbReference type="EMBL" id="MCK0538764.1"/>
    </source>
</evidence>
<dbReference type="PANTHER" id="PTHR38043:SF1">
    <property type="entry name" value="PROTEIN HEMX"/>
    <property type="match status" value="1"/>
</dbReference>
<comment type="caution">
    <text evidence="3">The sequence shown here is derived from an EMBL/GenBank/DDBJ whole genome shotgun (WGS) entry which is preliminary data.</text>
</comment>
<feature type="transmembrane region" description="Helical" evidence="2">
    <location>
        <begin position="102"/>
        <end position="123"/>
    </location>
</feature>
<gene>
    <name evidence="3" type="ORF">MU846_13700</name>
</gene>